<sequence>MKKLWQMLKMLPPVVAAATPGVGPFLARGRWPRTQGALTAPGLNGPVEIIRDKWGVPHIFAKDEHDLFFAQGYVQAQDRLWQMEMGRRISDGTLAGMMGPGALPVDRIMRTMGLRRAAERAWAHVQGEARTIAEAFAEGVNARLKAEPLPLECSIFGVTPAPWTPVDILTRGNMLALALGGNHRLELFRARLLAEVGEELTAMILPSHAPETPLIVPPEAMNLRGLAGVTKLEGLDKVDALLGDPNIVSGSNNWVVHGNRTASGKPLLANDVHIGLGLPSTWYESGLHGGRFNVVGFTLPGVPMVVVGHNGRIAWGMSNLGPDTQDFYIEKLDDPKAPKRYEFKGEWHDLEVLREQIPVKGGAPVPLEIRLTRHGPLMNSVLGPQVKPDSEPLALRWALHDSGPLLQALLQMNTAGSWKDFRAALELWESPGQNFVYADVEGNIGYQATGKIPIRAAGHQGLVPVPGWTGEYEWQGWIPFQDLPASLNPPAGFAATANNKITSDDYPYLIAHNWFPGYRAKRITDLLAASTKHTVEDMRRIQAETYSLPAEALRPYLLAAAQPADALQTKALEEVKSWDLRFETDRIGATVFQSWYITLLRNLLSNKLGKELVNRYLASEYERHGSMHMPWVIGLMEKPDSEWFQDSKTPGKKKETRDELVRRSFAEAVQWMSQKYGPDMAGWQWGRVHTVTFINAPLGRIGPAFVRRAFNSKTLPARGDNYSVDGSSFLWSRPYEVVHGTALRMIIDLNDFSKSVGIHTPGQSEHLYHPHRDDMMEMSQNVEFHPLLFTRQQVETHAEGTLTLQPATALAKQG</sequence>
<proteinExistence type="inferred from homology"/>
<keyword evidence="6" id="KW-1185">Reference proteome</keyword>
<dbReference type="Pfam" id="PF01804">
    <property type="entry name" value="Penicil_amidase"/>
    <property type="match status" value="1"/>
</dbReference>
<name>A0ABY9WS35_9BACT</name>
<dbReference type="Gene3D" id="1.10.1400.10">
    <property type="match status" value="1"/>
</dbReference>
<keyword evidence="3" id="KW-0865">Zymogen</keyword>
<dbReference type="InterPro" id="IPR029055">
    <property type="entry name" value="Ntn_hydrolases_N"/>
</dbReference>
<dbReference type="Gene3D" id="2.30.120.10">
    <property type="match status" value="1"/>
</dbReference>
<dbReference type="InterPro" id="IPR043147">
    <property type="entry name" value="Penicillin_amidase_A-knob"/>
</dbReference>
<feature type="chain" id="PRO_5045584507" evidence="4">
    <location>
        <begin position="19"/>
        <end position="814"/>
    </location>
</feature>
<evidence type="ECO:0000256" key="4">
    <source>
        <dbReference type="SAM" id="SignalP"/>
    </source>
</evidence>
<dbReference type="InterPro" id="IPR002692">
    <property type="entry name" value="S45"/>
</dbReference>
<dbReference type="InterPro" id="IPR014395">
    <property type="entry name" value="Pen/GL7ACA/AHL_acylase"/>
</dbReference>
<evidence type="ECO:0000256" key="3">
    <source>
        <dbReference type="ARBA" id="ARBA00023145"/>
    </source>
</evidence>
<evidence type="ECO:0000256" key="2">
    <source>
        <dbReference type="ARBA" id="ARBA00022801"/>
    </source>
</evidence>
<dbReference type="CDD" id="cd03747">
    <property type="entry name" value="Ntn_PGA_like"/>
    <property type="match status" value="1"/>
</dbReference>
<comment type="similarity">
    <text evidence="1">Belongs to the peptidase S45 family.</text>
</comment>
<evidence type="ECO:0000256" key="1">
    <source>
        <dbReference type="ARBA" id="ARBA00006586"/>
    </source>
</evidence>
<accession>A0ABY9WS35</accession>
<keyword evidence="2" id="KW-0378">Hydrolase</keyword>
<dbReference type="Gene3D" id="1.10.439.10">
    <property type="entry name" value="Penicillin Amidohydrolase, domain 1"/>
    <property type="match status" value="1"/>
</dbReference>
<dbReference type="InterPro" id="IPR043146">
    <property type="entry name" value="Penicillin_amidase_N_B-knob"/>
</dbReference>
<dbReference type="RefSeq" id="WP_395823130.1">
    <property type="nucleotide sequence ID" value="NZ_CP043494.1"/>
</dbReference>
<feature type="signal peptide" evidence="4">
    <location>
        <begin position="1"/>
        <end position="18"/>
    </location>
</feature>
<dbReference type="EMBL" id="CP043494">
    <property type="protein sequence ID" value="WNG46589.1"/>
    <property type="molecule type" value="Genomic_DNA"/>
</dbReference>
<evidence type="ECO:0000313" key="6">
    <source>
        <dbReference type="Proteomes" id="UP001611383"/>
    </source>
</evidence>
<dbReference type="Gene3D" id="3.60.20.10">
    <property type="entry name" value="Glutamine Phosphoribosylpyrophosphate, subunit 1, domain 1"/>
    <property type="match status" value="1"/>
</dbReference>
<dbReference type="PANTHER" id="PTHR34218">
    <property type="entry name" value="PEPTIDASE S45 PENICILLIN AMIDASE"/>
    <property type="match status" value="1"/>
</dbReference>
<dbReference type="SUPFAM" id="SSF56235">
    <property type="entry name" value="N-terminal nucleophile aminohydrolases (Ntn hydrolases)"/>
    <property type="match status" value="1"/>
</dbReference>
<protein>
    <submittedName>
        <fullName evidence="5">Penicillin acylase family protein</fullName>
    </submittedName>
</protein>
<organism evidence="5 6">
    <name type="scientific">Archangium minus</name>
    <dbReference type="NCBI Taxonomy" id="83450"/>
    <lineage>
        <taxon>Bacteria</taxon>
        <taxon>Pseudomonadati</taxon>
        <taxon>Myxococcota</taxon>
        <taxon>Myxococcia</taxon>
        <taxon>Myxococcales</taxon>
        <taxon>Cystobacterineae</taxon>
        <taxon>Archangiaceae</taxon>
        <taxon>Archangium</taxon>
    </lineage>
</organism>
<dbReference type="PANTHER" id="PTHR34218:SF4">
    <property type="entry name" value="ACYL-HOMOSERINE LACTONE ACYLASE QUIP"/>
    <property type="match status" value="1"/>
</dbReference>
<keyword evidence="4" id="KW-0732">Signal</keyword>
<reference evidence="5 6" key="1">
    <citation type="submission" date="2019-08" db="EMBL/GenBank/DDBJ databases">
        <title>Archangium and Cystobacter genomes.</title>
        <authorList>
            <person name="Chen I.-C.K."/>
            <person name="Wielgoss S."/>
        </authorList>
    </citation>
    <scope>NUCLEOTIDE SEQUENCE [LARGE SCALE GENOMIC DNA]</scope>
    <source>
        <strain evidence="5 6">Cbm 6</strain>
    </source>
</reference>
<dbReference type="PIRSF" id="PIRSF001227">
    <property type="entry name" value="Pen_acylase"/>
    <property type="match status" value="1"/>
</dbReference>
<gene>
    <name evidence="5" type="ORF">F0U60_22590</name>
</gene>
<evidence type="ECO:0000313" key="5">
    <source>
        <dbReference type="EMBL" id="WNG46589.1"/>
    </source>
</evidence>
<dbReference type="InterPro" id="IPR023343">
    <property type="entry name" value="Penicillin_amidase_dom1"/>
</dbReference>
<dbReference type="Proteomes" id="UP001611383">
    <property type="component" value="Chromosome"/>
</dbReference>